<dbReference type="InterPro" id="IPR001245">
    <property type="entry name" value="Ser-Thr/Tyr_kinase_cat_dom"/>
</dbReference>
<keyword evidence="2" id="KW-0808">Transferase</keyword>
<gene>
    <name evidence="2" type="ORF">HaLaN_16557</name>
</gene>
<proteinExistence type="predicted"/>
<evidence type="ECO:0000313" key="2">
    <source>
        <dbReference type="EMBL" id="GFH19591.1"/>
    </source>
</evidence>
<dbReference type="PANTHER" id="PTHR44329">
    <property type="entry name" value="SERINE/THREONINE-PROTEIN KINASE TNNI3K-RELATED"/>
    <property type="match status" value="1"/>
</dbReference>
<dbReference type="PROSITE" id="PS00108">
    <property type="entry name" value="PROTEIN_KINASE_ST"/>
    <property type="match status" value="1"/>
</dbReference>
<dbReference type="PROSITE" id="PS50011">
    <property type="entry name" value="PROTEIN_KINASE_DOM"/>
    <property type="match status" value="1"/>
</dbReference>
<dbReference type="InterPro" id="IPR000719">
    <property type="entry name" value="Prot_kinase_dom"/>
</dbReference>
<dbReference type="AlphaFoldDB" id="A0A699ZBV7"/>
<dbReference type="Proteomes" id="UP000485058">
    <property type="component" value="Unassembled WGS sequence"/>
</dbReference>
<protein>
    <submittedName>
        <fullName evidence="2">Protein kinase domain-containing protein</fullName>
    </submittedName>
</protein>
<name>A0A699ZBV7_HAELA</name>
<organism evidence="2 3">
    <name type="scientific">Haematococcus lacustris</name>
    <name type="common">Green alga</name>
    <name type="synonym">Haematococcus pluvialis</name>
    <dbReference type="NCBI Taxonomy" id="44745"/>
    <lineage>
        <taxon>Eukaryota</taxon>
        <taxon>Viridiplantae</taxon>
        <taxon>Chlorophyta</taxon>
        <taxon>core chlorophytes</taxon>
        <taxon>Chlorophyceae</taxon>
        <taxon>CS clade</taxon>
        <taxon>Chlamydomonadales</taxon>
        <taxon>Haematococcaceae</taxon>
        <taxon>Haematococcus</taxon>
    </lineage>
</organism>
<evidence type="ECO:0000259" key="1">
    <source>
        <dbReference type="PROSITE" id="PS50011"/>
    </source>
</evidence>
<keyword evidence="3" id="KW-1185">Reference proteome</keyword>
<feature type="non-terminal residue" evidence="2">
    <location>
        <position position="147"/>
    </location>
</feature>
<feature type="domain" description="Protein kinase" evidence="1">
    <location>
        <begin position="1"/>
        <end position="147"/>
    </location>
</feature>
<dbReference type="GO" id="GO:0004674">
    <property type="term" value="F:protein serine/threonine kinase activity"/>
    <property type="evidence" value="ECO:0007669"/>
    <property type="project" value="TreeGrafter"/>
</dbReference>
<dbReference type="PANTHER" id="PTHR44329:SF214">
    <property type="entry name" value="PROTEIN KINASE DOMAIN-CONTAINING PROTEIN"/>
    <property type="match status" value="1"/>
</dbReference>
<dbReference type="SMART" id="SM00220">
    <property type="entry name" value="S_TKc"/>
    <property type="match status" value="1"/>
</dbReference>
<evidence type="ECO:0000313" key="3">
    <source>
        <dbReference type="Proteomes" id="UP000485058"/>
    </source>
</evidence>
<dbReference type="InterPro" id="IPR008271">
    <property type="entry name" value="Ser/Thr_kinase_AS"/>
</dbReference>
<reference evidence="2 3" key="1">
    <citation type="submission" date="2020-02" db="EMBL/GenBank/DDBJ databases">
        <title>Draft genome sequence of Haematococcus lacustris strain NIES-144.</title>
        <authorList>
            <person name="Morimoto D."/>
            <person name="Nakagawa S."/>
            <person name="Yoshida T."/>
            <person name="Sawayama S."/>
        </authorList>
    </citation>
    <scope>NUCLEOTIDE SEQUENCE [LARGE SCALE GENOMIC DNA]</scope>
    <source>
        <strain evidence="2 3">NIES-144</strain>
    </source>
</reference>
<dbReference type="GO" id="GO:0005524">
    <property type="term" value="F:ATP binding"/>
    <property type="evidence" value="ECO:0007669"/>
    <property type="project" value="InterPro"/>
</dbReference>
<dbReference type="Pfam" id="PF07714">
    <property type="entry name" value="PK_Tyr_Ser-Thr"/>
    <property type="match status" value="1"/>
</dbReference>
<dbReference type="SUPFAM" id="SSF56112">
    <property type="entry name" value="Protein kinase-like (PK-like)"/>
    <property type="match status" value="1"/>
</dbReference>
<dbReference type="EMBL" id="BLLF01001488">
    <property type="protein sequence ID" value="GFH19591.1"/>
    <property type="molecule type" value="Genomic_DNA"/>
</dbReference>
<dbReference type="InterPro" id="IPR011009">
    <property type="entry name" value="Kinase-like_dom_sf"/>
</dbReference>
<keyword evidence="2" id="KW-0418">Kinase</keyword>
<accession>A0A699ZBV7</accession>
<feature type="non-terminal residue" evidence="2">
    <location>
        <position position="1"/>
    </location>
</feature>
<sequence>MQHATCGTLSSAVKSGIFVRKPSAPLSDSRRRLRGLLRTLKEMAMGLEHLHECNVVHGDIKPANVLLQDSRSDSRGFQAMLTVSDFGLARLVIEAKHYSKQASGTTNYMAPELFRDGEVSRATDVYSFGICIWELVHGQSAYKDVSQ</sequence>
<dbReference type="Gene3D" id="1.10.510.10">
    <property type="entry name" value="Transferase(Phosphotransferase) domain 1"/>
    <property type="match status" value="1"/>
</dbReference>
<dbReference type="InterPro" id="IPR051681">
    <property type="entry name" value="Ser/Thr_Kinases-Pseudokinases"/>
</dbReference>
<comment type="caution">
    <text evidence="2">The sequence shown here is derived from an EMBL/GenBank/DDBJ whole genome shotgun (WGS) entry which is preliminary data.</text>
</comment>